<reference evidence="3 4" key="1">
    <citation type="submission" date="2018-01" db="EMBL/GenBank/DDBJ databases">
        <title>Lactibacter flavus gen. nov., sp. nov., a novel bacterium of the family Propionibacteriaceae isolated from raw milk and dairy products.</title>
        <authorList>
            <person name="Wenning M."/>
            <person name="Breitenwieser F."/>
            <person name="Huptas C."/>
            <person name="von Neubeck M."/>
            <person name="Busse H.-J."/>
            <person name="Scherer S."/>
        </authorList>
    </citation>
    <scope>NUCLEOTIDE SEQUENCE [LARGE SCALE GENOMIC DNA]</scope>
    <source>
        <strain evidence="3 4">VG341</strain>
    </source>
</reference>
<keyword evidence="2" id="KW-1133">Transmembrane helix</keyword>
<evidence type="ECO:0000313" key="3">
    <source>
        <dbReference type="EMBL" id="RXW31997.1"/>
    </source>
</evidence>
<dbReference type="NCBIfam" id="NF009314">
    <property type="entry name" value="PRK12674.1-2"/>
    <property type="match status" value="1"/>
</dbReference>
<keyword evidence="2" id="KW-0812">Transmembrane</keyword>
<sequence length="133" mass="14493">MTNEILDIVGALFLLAGSIFCLAAALGVLRFHDVMTRLHAATKTQVFGLLLILTGVAVTLRTWHVVLLALLTIVLQIMTAPVSGHMLARTAYRTDQWDDEHATIDELGEDLEAAGFRNRTDETVPGRTRGPLG</sequence>
<dbReference type="AlphaFoldDB" id="A0A4Q2EER8"/>
<evidence type="ECO:0000313" key="4">
    <source>
        <dbReference type="Proteomes" id="UP000290624"/>
    </source>
</evidence>
<dbReference type="EMBL" id="PPCV01000005">
    <property type="protein sequence ID" value="RXW31997.1"/>
    <property type="molecule type" value="Genomic_DNA"/>
</dbReference>
<gene>
    <name evidence="3" type="ORF">C1706_08095</name>
</gene>
<feature type="transmembrane region" description="Helical" evidence="2">
    <location>
        <begin position="6"/>
        <end position="29"/>
    </location>
</feature>
<feature type="transmembrane region" description="Helical" evidence="2">
    <location>
        <begin position="41"/>
        <end position="60"/>
    </location>
</feature>
<proteinExistence type="inferred from homology"/>
<evidence type="ECO:0000256" key="1">
    <source>
        <dbReference type="ARBA" id="ARBA00008404"/>
    </source>
</evidence>
<name>A0A4Q2EER8_9ACTN</name>
<protein>
    <submittedName>
        <fullName evidence="3">Na+/H+ antiporter subunit G</fullName>
    </submittedName>
</protein>
<dbReference type="RefSeq" id="WP_129458737.1">
    <property type="nucleotide sequence ID" value="NZ_PPCV01000005.1"/>
</dbReference>
<dbReference type="Proteomes" id="UP000290624">
    <property type="component" value="Unassembled WGS sequence"/>
</dbReference>
<dbReference type="GO" id="GO:0015385">
    <property type="term" value="F:sodium:proton antiporter activity"/>
    <property type="evidence" value="ECO:0007669"/>
    <property type="project" value="TreeGrafter"/>
</dbReference>
<dbReference type="PANTHER" id="PTHR34703">
    <property type="entry name" value="ANTIPORTER SUBUNIT MNHG2-RELATED"/>
    <property type="match status" value="1"/>
</dbReference>
<comment type="caution">
    <text evidence="3">The sequence shown here is derived from an EMBL/GenBank/DDBJ whole genome shotgun (WGS) entry which is preliminary data.</text>
</comment>
<keyword evidence="4" id="KW-1185">Reference proteome</keyword>
<keyword evidence="2" id="KW-0472">Membrane</keyword>
<dbReference type="PANTHER" id="PTHR34703:SF1">
    <property type="entry name" value="ANTIPORTER SUBUNIT MNHG2-RELATED"/>
    <property type="match status" value="1"/>
</dbReference>
<dbReference type="NCBIfam" id="TIGR01300">
    <property type="entry name" value="CPA3_mnhG_phaG"/>
    <property type="match status" value="1"/>
</dbReference>
<dbReference type="Pfam" id="PF03334">
    <property type="entry name" value="PhaG_MnhG_YufB"/>
    <property type="match status" value="1"/>
</dbReference>
<feature type="transmembrane region" description="Helical" evidence="2">
    <location>
        <begin position="66"/>
        <end position="88"/>
    </location>
</feature>
<accession>A0A4Q2EER8</accession>
<dbReference type="OrthoDB" id="3214257at2"/>
<dbReference type="InterPro" id="IPR005133">
    <property type="entry name" value="PhaG_MnhG_YufB"/>
</dbReference>
<organism evidence="3 4">
    <name type="scientific">Propioniciclava flava</name>
    <dbReference type="NCBI Taxonomy" id="2072026"/>
    <lineage>
        <taxon>Bacteria</taxon>
        <taxon>Bacillati</taxon>
        <taxon>Actinomycetota</taxon>
        <taxon>Actinomycetes</taxon>
        <taxon>Propionibacteriales</taxon>
        <taxon>Propionibacteriaceae</taxon>
        <taxon>Propioniciclava</taxon>
    </lineage>
</organism>
<comment type="similarity">
    <text evidence="1">Belongs to the CPA3 antiporters (TC 2.A.63) subunit G family.</text>
</comment>
<evidence type="ECO:0000256" key="2">
    <source>
        <dbReference type="SAM" id="Phobius"/>
    </source>
</evidence>